<organism evidence="1 2">
    <name type="scientific">Caldanaerobacter subterraneus</name>
    <dbReference type="NCBI Taxonomy" id="911092"/>
    <lineage>
        <taxon>Bacteria</taxon>
        <taxon>Bacillati</taxon>
        <taxon>Bacillota</taxon>
        <taxon>Clostridia</taxon>
        <taxon>Thermoanaerobacterales</taxon>
        <taxon>Thermoanaerobacteraceae</taxon>
        <taxon>Caldanaerobacter</taxon>
    </lineage>
</organism>
<dbReference type="EMBL" id="SLWU01000003">
    <property type="protein sequence ID" value="TCO68219.1"/>
    <property type="molecule type" value="Genomic_DNA"/>
</dbReference>
<gene>
    <name evidence="1" type="ORF">EV203_103116</name>
</gene>
<name>A0A4R2KDB5_9THEO</name>
<dbReference type="AlphaFoldDB" id="A0A4R2KDB5"/>
<protein>
    <submittedName>
        <fullName evidence="1">Uncharacterized protein</fullName>
    </submittedName>
</protein>
<comment type="caution">
    <text evidence="1">The sequence shown here is derived from an EMBL/GenBank/DDBJ whole genome shotgun (WGS) entry which is preliminary data.</text>
</comment>
<evidence type="ECO:0000313" key="2">
    <source>
        <dbReference type="Proteomes" id="UP000294886"/>
    </source>
</evidence>
<evidence type="ECO:0000313" key="1">
    <source>
        <dbReference type="EMBL" id="TCO68219.1"/>
    </source>
</evidence>
<accession>A0A4R2KDB5</accession>
<reference evidence="1 2" key="1">
    <citation type="submission" date="2019-03" db="EMBL/GenBank/DDBJ databases">
        <title>Genomic Encyclopedia of Type Strains, Phase IV (KMG-IV): sequencing the most valuable type-strain genomes for metagenomic binning, comparative biology and taxonomic classification.</title>
        <authorList>
            <person name="Goeker M."/>
        </authorList>
    </citation>
    <scope>NUCLEOTIDE SEQUENCE [LARGE SCALE GENOMIC DNA]</scope>
    <source>
        <strain evidence="1 2">DSM 13054</strain>
    </source>
</reference>
<dbReference type="Proteomes" id="UP000294886">
    <property type="component" value="Unassembled WGS sequence"/>
</dbReference>
<sequence length="131" mass="15556">MMNKLIFKKGYTRTVWGGEAPAYYVMDQNVAIAVVYSWEAFYPKKYRNVFLKMFNKKGDLNYIVFLTRFGKCFEASALKEVRNWFNENWDSENFKFKNEEELESKLLVFPGIPEVKLKNKNSIILKNKLNV</sequence>
<proteinExistence type="predicted"/>